<name>A0A345XJR5_9ACTN</name>
<dbReference type="Proteomes" id="UP000254425">
    <property type="component" value="Chromosome"/>
</dbReference>
<dbReference type="KEGG" id="sarm:DVA86_03685"/>
<dbReference type="EMBL" id="CP031320">
    <property type="protein sequence ID" value="AXK31881.1"/>
    <property type="molecule type" value="Genomic_DNA"/>
</dbReference>
<evidence type="ECO:0000313" key="2">
    <source>
        <dbReference type="Proteomes" id="UP000254425"/>
    </source>
</evidence>
<evidence type="ECO:0000313" key="1">
    <source>
        <dbReference type="EMBL" id="AXK31881.1"/>
    </source>
</evidence>
<protein>
    <submittedName>
        <fullName evidence="1">Uncharacterized protein</fullName>
    </submittedName>
</protein>
<organism evidence="1 2">
    <name type="scientific">Streptomyces armeniacus</name>
    <dbReference type="NCBI Taxonomy" id="83291"/>
    <lineage>
        <taxon>Bacteria</taxon>
        <taxon>Bacillati</taxon>
        <taxon>Actinomycetota</taxon>
        <taxon>Actinomycetes</taxon>
        <taxon>Kitasatosporales</taxon>
        <taxon>Streptomycetaceae</taxon>
        <taxon>Streptomyces</taxon>
    </lineage>
</organism>
<proteinExistence type="predicted"/>
<dbReference type="AlphaFoldDB" id="A0A345XJR5"/>
<gene>
    <name evidence="1" type="ORF">DVA86_03685</name>
</gene>
<dbReference type="RefSeq" id="WP_208875737.1">
    <property type="nucleotide sequence ID" value="NZ_CP031320.1"/>
</dbReference>
<reference evidence="1 2" key="1">
    <citation type="submission" date="2018-07" db="EMBL/GenBank/DDBJ databases">
        <title>Draft genome of the type strain Streptomyces armeniacus ATCC 15676.</title>
        <authorList>
            <person name="Labana P."/>
            <person name="Gosse J.T."/>
            <person name="Boddy C.N."/>
        </authorList>
    </citation>
    <scope>NUCLEOTIDE SEQUENCE [LARGE SCALE GENOMIC DNA]</scope>
    <source>
        <strain evidence="1 2">ATCC 15676</strain>
    </source>
</reference>
<sequence length="206" mass="21786">MRSTRHIPYAGSTAADCGGVPDGLPGPRPYAHLHPGDGACLMEAASLLAGGPFTDTPRGTHPALAALARVVNDAVDEDTRRALWPLSATLAHAYPADRAFAPALVADAVREARCVRPYSRVLAVRWAVCARRVRKVRTGAARTDAPAARLSDTLWWRGPGRHHLEHAVRVLLRAPDGTERLTALLRRALAAAGGPAAAAPEPSVCQ</sequence>
<accession>A0A345XJR5</accession>
<keyword evidence="2" id="KW-1185">Reference proteome</keyword>